<dbReference type="EMBL" id="FWXV01000006">
    <property type="protein sequence ID" value="SMD20438.1"/>
    <property type="molecule type" value="Genomic_DNA"/>
</dbReference>
<evidence type="ECO:0000256" key="2">
    <source>
        <dbReference type="SAM" id="SignalP"/>
    </source>
</evidence>
<evidence type="ECO:0000313" key="4">
    <source>
        <dbReference type="Proteomes" id="UP000192674"/>
    </source>
</evidence>
<organism evidence="3 4">
    <name type="scientific">Kibdelosporangium aridum</name>
    <dbReference type="NCBI Taxonomy" id="2030"/>
    <lineage>
        <taxon>Bacteria</taxon>
        <taxon>Bacillati</taxon>
        <taxon>Actinomycetota</taxon>
        <taxon>Actinomycetes</taxon>
        <taxon>Pseudonocardiales</taxon>
        <taxon>Pseudonocardiaceae</taxon>
        <taxon>Kibdelosporangium</taxon>
    </lineage>
</organism>
<keyword evidence="2" id="KW-0732">Signal</keyword>
<evidence type="ECO:0000256" key="1">
    <source>
        <dbReference type="SAM" id="MobiDB-lite"/>
    </source>
</evidence>
<protein>
    <submittedName>
        <fullName evidence="3">Uncharacterized protein YdaL</fullName>
    </submittedName>
</protein>
<accession>A0A1W2FFT1</accession>
<dbReference type="Proteomes" id="UP000192674">
    <property type="component" value="Unassembled WGS sequence"/>
</dbReference>
<dbReference type="InterPro" id="IPR018763">
    <property type="entry name" value="DUF2334"/>
</dbReference>
<feature type="compositionally biased region" description="Low complexity" evidence="1">
    <location>
        <begin position="71"/>
        <end position="81"/>
    </location>
</feature>
<feature type="signal peptide" evidence="2">
    <location>
        <begin position="1"/>
        <end position="27"/>
    </location>
</feature>
<keyword evidence="4" id="KW-1185">Reference proteome</keyword>
<feature type="region of interest" description="Disordered" evidence="1">
    <location>
        <begin position="48"/>
        <end position="93"/>
    </location>
</feature>
<dbReference type="AlphaFoldDB" id="A0A1W2FFT1"/>
<sequence length="590" mass="65395">MTIRRRVRRLSAIFVALSITFTGMANATPSAPGIAVTPENHRPQPIHVSGGWQWPVLPAPPPATRPDPKDTTTSPATTDAPLRTRTYPSAPGADPRRRTLVLYDTGGMYGWLGESYAVMAGNLVSHNSAWTMHPVRSYRAGEMSGYTSVIYIGSTPDEPLPKAFLDDVLKGGTPVAWMFDNIWRLAEHSANFATRFGWRPGHVDTTEVTTVRYRDVDFTRDRAAIPSGIVRADIEDADKARAVAEAVRSDGNRFPWIVHSKHLTYFGEVPFTYTGPDDRYLAAADVLARHADPTAPDRKRALVRIEDVGPDGDPAQLRAIADYLADRRVPFSVAVYPRYRDPHGVYHNGKPTDRTLVDAPEVVAALRYMQDKGGTLIMHGYTHQYGDTPNPYNGVSADDFEFYRVRIDDKGELNYVGPVPEDSRSWATSRLRAAKWEFLAAGFETPEIFEFPHYAGSAIDYTVVNDRFVARYDNGQYAAGWCHNGDCGSGTPDYSRIYGQSFPFLVRDVYGSVVIPESLGYVDLTQANDNRSRLPAQILATARRVAVVRDGVASFFYHPYLGTSHLGEVVDGIQEMGFTFASPADLNCCR</sequence>
<reference evidence="3 4" key="1">
    <citation type="submission" date="2017-04" db="EMBL/GenBank/DDBJ databases">
        <authorList>
            <person name="Afonso C.L."/>
            <person name="Miller P.J."/>
            <person name="Scott M.A."/>
            <person name="Spackman E."/>
            <person name="Goraichik I."/>
            <person name="Dimitrov K.M."/>
            <person name="Suarez D.L."/>
            <person name="Swayne D.E."/>
        </authorList>
    </citation>
    <scope>NUCLEOTIDE SEQUENCE [LARGE SCALE GENOMIC DNA]</scope>
    <source>
        <strain evidence="3 4">DSM 43828</strain>
    </source>
</reference>
<name>A0A1W2FFT1_KIBAR</name>
<dbReference type="RefSeq" id="WP_235038960.1">
    <property type="nucleotide sequence ID" value="NZ_FWXV01000006.1"/>
</dbReference>
<evidence type="ECO:0000313" key="3">
    <source>
        <dbReference type="EMBL" id="SMD20438.1"/>
    </source>
</evidence>
<dbReference type="CDD" id="cd10923">
    <property type="entry name" value="CE4_COG5298"/>
    <property type="match status" value="1"/>
</dbReference>
<proteinExistence type="predicted"/>
<dbReference type="Pfam" id="PF10096">
    <property type="entry name" value="DUF2334"/>
    <property type="match status" value="1"/>
</dbReference>
<gene>
    <name evidence="3" type="ORF">SAMN05661093_06429</name>
</gene>
<feature type="chain" id="PRO_5013003812" evidence="2">
    <location>
        <begin position="28"/>
        <end position="590"/>
    </location>
</feature>